<reference evidence="1 2" key="1">
    <citation type="journal article" date="2019" name="Int. J. Syst. Evol. Microbiol.">
        <title>The Global Catalogue of Microorganisms (GCM) 10K type strain sequencing project: providing services to taxonomists for standard genome sequencing and annotation.</title>
        <authorList>
            <consortium name="The Broad Institute Genomics Platform"/>
            <consortium name="The Broad Institute Genome Sequencing Center for Infectious Disease"/>
            <person name="Wu L."/>
            <person name="Ma J."/>
        </authorList>
    </citation>
    <scope>NUCLEOTIDE SEQUENCE [LARGE SCALE GENOMIC DNA]</scope>
    <source>
        <strain evidence="1 2">JCM 5062</strain>
    </source>
</reference>
<protein>
    <submittedName>
        <fullName evidence="1">Uncharacterized protein</fullName>
    </submittedName>
</protein>
<sequence>MLGEVVADHGVVAGVPHVDVDDTGSGGRSANGGLRARGRAKVLNIHREAAYFLGG</sequence>
<comment type="caution">
    <text evidence="1">The sequence shown here is derived from an EMBL/GenBank/DDBJ whole genome shotgun (WGS) entry which is preliminary data.</text>
</comment>
<organism evidence="1 2">
    <name type="scientific">Streptomyces gobitricini</name>
    <dbReference type="NCBI Taxonomy" id="68211"/>
    <lineage>
        <taxon>Bacteria</taxon>
        <taxon>Bacillati</taxon>
        <taxon>Actinomycetota</taxon>
        <taxon>Actinomycetes</taxon>
        <taxon>Kitasatosporales</taxon>
        <taxon>Streptomycetaceae</taxon>
        <taxon>Streptomyces</taxon>
    </lineage>
</organism>
<name>A0ABN3MMN8_9ACTN</name>
<dbReference type="Proteomes" id="UP001499942">
    <property type="component" value="Unassembled WGS sequence"/>
</dbReference>
<dbReference type="EMBL" id="BAAASR010000021">
    <property type="protein sequence ID" value="GAA2504054.1"/>
    <property type="molecule type" value="Genomic_DNA"/>
</dbReference>
<gene>
    <name evidence="1" type="ORF">GCM10010393_40820</name>
</gene>
<proteinExistence type="predicted"/>
<evidence type="ECO:0000313" key="2">
    <source>
        <dbReference type="Proteomes" id="UP001499942"/>
    </source>
</evidence>
<keyword evidence="2" id="KW-1185">Reference proteome</keyword>
<accession>A0ABN3MMN8</accession>
<evidence type="ECO:0000313" key="1">
    <source>
        <dbReference type="EMBL" id="GAA2504054.1"/>
    </source>
</evidence>